<keyword evidence="3" id="KW-0547">Nucleotide-binding</keyword>
<reference evidence="4 5" key="1">
    <citation type="submission" date="2017-04" db="EMBL/GenBank/DDBJ databases">
        <title>Novel microbial lineages endemic to geothermal iron-oxide mats fill important gaps in the evolutionary history of Archaea.</title>
        <authorList>
            <person name="Jay Z.J."/>
            <person name="Beam J.P."/>
            <person name="Dlakic M."/>
            <person name="Rusch D.B."/>
            <person name="Kozubal M.A."/>
            <person name="Inskeep W.P."/>
        </authorList>
    </citation>
    <scope>NUCLEOTIDE SEQUENCE [LARGE SCALE GENOMIC DNA]</scope>
    <source>
        <strain evidence="4">OSP_D</strain>
    </source>
</reference>
<protein>
    <recommendedName>
        <fullName evidence="3">dCTP deaminase</fullName>
        <ecNumber evidence="3">3.5.4.13</ecNumber>
    </recommendedName>
    <alternativeName>
        <fullName evidence="3">Deoxycytidine triphosphate deaminase</fullName>
    </alternativeName>
</protein>
<feature type="binding site" evidence="3">
    <location>
        <position position="160"/>
    </location>
    <ligand>
        <name>dCTP</name>
        <dbReference type="ChEBI" id="CHEBI:61481"/>
    </ligand>
</feature>
<comment type="subunit">
    <text evidence="3">Homotrimer.</text>
</comment>
<dbReference type="HAMAP" id="MF_00146">
    <property type="entry name" value="dCTP_deaminase"/>
    <property type="match status" value="1"/>
</dbReference>
<evidence type="ECO:0000313" key="4">
    <source>
        <dbReference type="EMBL" id="PSN83947.1"/>
    </source>
</evidence>
<comment type="catalytic activity">
    <reaction evidence="3">
        <text>dCTP + H2O + H(+) = dUTP + NH4(+)</text>
        <dbReference type="Rhea" id="RHEA:22680"/>
        <dbReference type="ChEBI" id="CHEBI:15377"/>
        <dbReference type="ChEBI" id="CHEBI:15378"/>
        <dbReference type="ChEBI" id="CHEBI:28938"/>
        <dbReference type="ChEBI" id="CHEBI:61481"/>
        <dbReference type="ChEBI" id="CHEBI:61555"/>
        <dbReference type="EC" id="3.5.4.13"/>
    </reaction>
</comment>
<comment type="similarity">
    <text evidence="3">Belongs to the dCTP deaminase family.</text>
</comment>
<feature type="binding site" evidence="3">
    <location>
        <position position="157"/>
    </location>
    <ligand>
        <name>dCTP</name>
        <dbReference type="ChEBI" id="CHEBI:61481"/>
    </ligand>
</feature>
<evidence type="ECO:0000256" key="3">
    <source>
        <dbReference type="HAMAP-Rule" id="MF_00146"/>
    </source>
</evidence>
<evidence type="ECO:0000313" key="5">
    <source>
        <dbReference type="Proteomes" id="UP000240880"/>
    </source>
</evidence>
<dbReference type="NCBIfam" id="TIGR02274">
    <property type="entry name" value="dCTP_deam"/>
    <property type="match status" value="1"/>
</dbReference>
<dbReference type="InterPro" id="IPR011962">
    <property type="entry name" value="dCTP_deaminase"/>
</dbReference>
<proteinExistence type="inferred from homology"/>
<feature type="binding site" evidence="3">
    <location>
        <begin position="99"/>
        <end position="104"/>
    </location>
    <ligand>
        <name>dCTP</name>
        <dbReference type="ChEBI" id="CHEBI:61481"/>
    </ligand>
</feature>
<dbReference type="EC" id="3.5.4.13" evidence="3"/>
<keyword evidence="1 3" id="KW-0378">Hydrolase</keyword>
<dbReference type="InterPro" id="IPR036157">
    <property type="entry name" value="dUTPase-like_sf"/>
</dbReference>
<dbReference type="AlphaFoldDB" id="A0A2R6AC74"/>
<dbReference type="Proteomes" id="UP000240880">
    <property type="component" value="Unassembled WGS sequence"/>
</dbReference>
<dbReference type="Pfam" id="PF22769">
    <property type="entry name" value="DCD"/>
    <property type="match status" value="1"/>
</dbReference>
<dbReference type="Gene3D" id="2.70.40.10">
    <property type="match status" value="1"/>
</dbReference>
<comment type="caution">
    <text evidence="4">The sequence shown here is derived from an EMBL/GenBank/DDBJ whole genome shotgun (WGS) entry which is preliminary data.</text>
</comment>
<feature type="binding site" evidence="3">
    <location>
        <position position="164"/>
    </location>
    <ligand>
        <name>dCTP</name>
        <dbReference type="ChEBI" id="CHEBI:61481"/>
    </ligand>
</feature>
<dbReference type="UniPathway" id="UPA00610">
    <property type="reaction ID" value="UER00665"/>
</dbReference>
<dbReference type="GO" id="GO:0006229">
    <property type="term" value="P:dUTP biosynthetic process"/>
    <property type="evidence" value="ECO:0007669"/>
    <property type="project" value="UniProtKB-UniRule"/>
</dbReference>
<feature type="active site" description="Proton donor/acceptor" evidence="3">
    <location>
        <position position="125"/>
    </location>
</feature>
<name>A0A2R6AC74_9ARCH</name>
<evidence type="ECO:0000256" key="2">
    <source>
        <dbReference type="ARBA" id="ARBA00023080"/>
    </source>
</evidence>
<accession>A0A2R6AC74</accession>
<dbReference type="EMBL" id="NEXC01000011">
    <property type="protein sequence ID" value="PSN83947.1"/>
    <property type="molecule type" value="Genomic_DNA"/>
</dbReference>
<dbReference type="GO" id="GO:0000166">
    <property type="term" value="F:nucleotide binding"/>
    <property type="evidence" value="ECO:0007669"/>
    <property type="project" value="UniProtKB-KW"/>
</dbReference>
<dbReference type="GO" id="GO:0008829">
    <property type="term" value="F:dCTP deaminase activity"/>
    <property type="evidence" value="ECO:0007669"/>
    <property type="project" value="UniProtKB-UniRule"/>
</dbReference>
<gene>
    <name evidence="3" type="primary">dcd</name>
    <name evidence="4" type="ORF">B9Q01_02890</name>
</gene>
<comment type="pathway">
    <text evidence="3">Pyrimidine metabolism; dUMP biosynthesis; dUMP from dCTP (dUTP route): step 1/2.</text>
</comment>
<feature type="binding site" evidence="3">
    <location>
        <position position="115"/>
    </location>
    <ligand>
        <name>dCTP</name>
        <dbReference type="ChEBI" id="CHEBI:61481"/>
    </ligand>
</feature>
<comment type="function">
    <text evidence="3">Catalyzes the deamination of dCTP to dUTP.</text>
</comment>
<dbReference type="InterPro" id="IPR033704">
    <property type="entry name" value="dUTPase_trimeric"/>
</dbReference>
<dbReference type="PANTHER" id="PTHR42680">
    <property type="entry name" value="DCTP DEAMINASE"/>
    <property type="match status" value="1"/>
</dbReference>
<dbReference type="GO" id="GO:0006226">
    <property type="term" value="P:dUMP biosynthetic process"/>
    <property type="evidence" value="ECO:0007669"/>
    <property type="project" value="UniProtKB-UniPathway"/>
</dbReference>
<dbReference type="SUPFAM" id="SSF51283">
    <property type="entry name" value="dUTPase-like"/>
    <property type="match status" value="1"/>
</dbReference>
<sequence length="179" mass="20308">MILSDFDLRNYISSGRLVIDPLFDDTIRENGVDLRLGKQIARLKRSEKLLDTRTSVDYNEFYQIEWVDEFVLQADEKILVTTLEKVTLPSDLMGFVQLRSSFARVGLLLPPTIIDAGFSGNITIEVRGTSFPVKLYSGQRFAHIVFSKLTTPLEKPYSGKYQGQVGVTLPIFTEEVKKL</sequence>
<dbReference type="CDD" id="cd07557">
    <property type="entry name" value="trimeric_dUTPase"/>
    <property type="match status" value="1"/>
</dbReference>
<evidence type="ECO:0000256" key="1">
    <source>
        <dbReference type="ARBA" id="ARBA00022801"/>
    </source>
</evidence>
<comment type="caution">
    <text evidence="3">Lacks conserved residue(s) required for the propagation of feature annotation.</text>
</comment>
<organism evidence="4 5">
    <name type="scientific">Candidatus Marsarchaeota G1 archaeon OSP_D</name>
    <dbReference type="NCBI Taxonomy" id="1978155"/>
    <lineage>
        <taxon>Archaea</taxon>
        <taxon>Candidatus Marsarchaeota</taxon>
        <taxon>Candidatus Marsarchaeota group 1</taxon>
    </lineage>
</organism>
<keyword evidence="2 3" id="KW-0546">Nucleotide metabolism</keyword>
<dbReference type="PANTHER" id="PTHR42680:SF3">
    <property type="entry name" value="DCTP DEAMINASE"/>
    <property type="match status" value="1"/>
</dbReference>